<reference evidence="1" key="1">
    <citation type="submission" date="2024-07" db="EMBL/GenBank/DDBJ databases">
        <authorList>
            <person name="Bringhurst R.M."/>
            <person name="Homer T.E."/>
        </authorList>
    </citation>
    <scope>NUCLEOTIDE SEQUENCE</scope>
</reference>
<accession>A0AB39CDK6</accession>
<sequence length="367" mass="41611">MLGKHISKLGIDPQSHDGKRLIEECILCLSGVNTAFDFQRNVKDIDLTPTGLSGKELRLGLLEKSYLTVNVKYAALFLSLVPNNADSYNKLQAYLTASDIALFRQYFSRRNFKAQVKANALGRGIVVQDVTHVAMRRDKKAFEGYLAKAMRHIRSRVRKKLTFAVKAENNSAQDYTSDLTIKVLRAYHSLIPTKQPEAYIVNYIRRSATNEANNMIDKHTTAKRGRMVKGKADGFGGNDWDLVCRSESQMGVNAEGESEYDTLMNKHEDHAPCVDSAIMLGRLMTKFKGRKRKILEILSGQIDEGFTRFLKRNNKLGRGVDHQDYQNRVPHQTFLKTLAQYLGVYQEAFMRFVHYIGGVLTAHKELA</sequence>
<protein>
    <submittedName>
        <fullName evidence="1">Uncharacterized protein</fullName>
    </submittedName>
</protein>
<organism evidence="1">
    <name type="scientific">Pseudomonas phage HRDY3</name>
    <dbReference type="NCBI Taxonomy" id="3236930"/>
    <lineage>
        <taxon>Viruses</taxon>
    </lineage>
</organism>
<proteinExistence type="predicted"/>
<name>A0AB39CDK6_9VIRU</name>
<dbReference type="EMBL" id="PQ015379">
    <property type="protein sequence ID" value="XDJ15103.1"/>
    <property type="molecule type" value="Genomic_DNA"/>
</dbReference>
<evidence type="ECO:0000313" key="1">
    <source>
        <dbReference type="EMBL" id="XDJ15103.1"/>
    </source>
</evidence>